<protein>
    <submittedName>
        <fullName evidence="2">Uncharacterized protein</fullName>
    </submittedName>
</protein>
<gene>
    <name evidence="2" type="ORF">PGLA2088_LOCUS24393</name>
</gene>
<evidence type="ECO:0000256" key="1">
    <source>
        <dbReference type="SAM" id="Phobius"/>
    </source>
</evidence>
<evidence type="ECO:0000313" key="2">
    <source>
        <dbReference type="EMBL" id="CAE8685281.1"/>
    </source>
</evidence>
<dbReference type="Proteomes" id="UP000626109">
    <property type="component" value="Unassembled WGS sequence"/>
</dbReference>
<name>A0A813JUE8_POLGL</name>
<feature type="non-terminal residue" evidence="2">
    <location>
        <position position="84"/>
    </location>
</feature>
<dbReference type="EMBL" id="CAJNNW010026430">
    <property type="protein sequence ID" value="CAE8685281.1"/>
    <property type="molecule type" value="Genomic_DNA"/>
</dbReference>
<reference evidence="2" key="1">
    <citation type="submission" date="2021-02" db="EMBL/GenBank/DDBJ databases">
        <authorList>
            <person name="Dougan E. K."/>
            <person name="Rhodes N."/>
            <person name="Thang M."/>
            <person name="Chan C."/>
        </authorList>
    </citation>
    <scope>NUCLEOTIDE SEQUENCE</scope>
</reference>
<feature type="non-terminal residue" evidence="2">
    <location>
        <position position="1"/>
    </location>
</feature>
<keyword evidence="1" id="KW-0812">Transmembrane</keyword>
<sequence>VSSERGESGPAMQKCASEMGRLRRAESVLGGFKKPAHWVLVFGNFLAMSAGIVNAISIRMLGVMVTNMTGNWSNTAYSFEGVVA</sequence>
<proteinExistence type="predicted"/>
<organism evidence="2 3">
    <name type="scientific">Polarella glacialis</name>
    <name type="common">Dinoflagellate</name>
    <dbReference type="NCBI Taxonomy" id="89957"/>
    <lineage>
        <taxon>Eukaryota</taxon>
        <taxon>Sar</taxon>
        <taxon>Alveolata</taxon>
        <taxon>Dinophyceae</taxon>
        <taxon>Suessiales</taxon>
        <taxon>Suessiaceae</taxon>
        <taxon>Polarella</taxon>
    </lineage>
</organism>
<evidence type="ECO:0000313" key="3">
    <source>
        <dbReference type="Proteomes" id="UP000626109"/>
    </source>
</evidence>
<comment type="caution">
    <text evidence="2">The sequence shown here is derived from an EMBL/GenBank/DDBJ whole genome shotgun (WGS) entry which is preliminary data.</text>
</comment>
<feature type="transmembrane region" description="Helical" evidence="1">
    <location>
        <begin position="36"/>
        <end position="58"/>
    </location>
</feature>
<accession>A0A813JUE8</accession>
<keyword evidence="1" id="KW-0472">Membrane</keyword>
<dbReference type="AlphaFoldDB" id="A0A813JUE8"/>
<keyword evidence="1" id="KW-1133">Transmembrane helix</keyword>